<gene>
    <name evidence="1" type="ORF">SAMN06265355_102441</name>
</gene>
<dbReference type="RefSeq" id="WP_089310682.1">
    <property type="nucleotide sequence ID" value="NZ_FZNP01000002.1"/>
</dbReference>
<protein>
    <submittedName>
        <fullName evidence="1">DGQHR domain-containing protein</fullName>
    </submittedName>
</protein>
<dbReference type="NCBIfam" id="NF041060">
    <property type="entry name" value="DpdB"/>
    <property type="match status" value="1"/>
</dbReference>
<dbReference type="Proteomes" id="UP000198420">
    <property type="component" value="Unassembled WGS sequence"/>
</dbReference>
<keyword evidence="2" id="KW-1185">Reference proteome</keyword>
<dbReference type="OrthoDB" id="237364at2"/>
<organism evidence="1 2">
    <name type="scientific">Actinomadura mexicana</name>
    <dbReference type="NCBI Taxonomy" id="134959"/>
    <lineage>
        <taxon>Bacteria</taxon>
        <taxon>Bacillati</taxon>
        <taxon>Actinomycetota</taxon>
        <taxon>Actinomycetes</taxon>
        <taxon>Streptosporangiales</taxon>
        <taxon>Thermomonosporaceae</taxon>
        <taxon>Actinomadura</taxon>
    </lineage>
</organism>
<name>A0A238VVP2_9ACTN</name>
<dbReference type="InterPro" id="IPR017601">
    <property type="entry name" value="DGQHR-contain_dom"/>
</dbReference>
<accession>A0A238VVP2</accession>
<proteinExistence type="predicted"/>
<evidence type="ECO:0000313" key="1">
    <source>
        <dbReference type="EMBL" id="SNR38385.1"/>
    </source>
</evidence>
<evidence type="ECO:0000313" key="2">
    <source>
        <dbReference type="Proteomes" id="UP000198420"/>
    </source>
</evidence>
<dbReference type="InterPro" id="IPR017642">
    <property type="entry name" value="DNA_S_mod_DndB"/>
</dbReference>
<reference evidence="2" key="1">
    <citation type="submission" date="2017-06" db="EMBL/GenBank/DDBJ databases">
        <authorList>
            <person name="Varghese N."/>
            <person name="Submissions S."/>
        </authorList>
    </citation>
    <scope>NUCLEOTIDE SEQUENCE [LARGE SCALE GENOMIC DNA]</scope>
    <source>
        <strain evidence="2">DSM 44485</strain>
    </source>
</reference>
<dbReference type="EMBL" id="FZNP01000002">
    <property type="protein sequence ID" value="SNR38385.1"/>
    <property type="molecule type" value="Genomic_DNA"/>
</dbReference>
<dbReference type="AlphaFoldDB" id="A0A238VVP2"/>
<sequence>MADSYTLRLPALEIKQGSRSIYCFAVDGKRLHEFAAVSRISRDDQEQLHGYQRPEVASHIRTIRRYLESGDAMLPNSIVLAFDGRVRFEPSAAERPGQDASPAYSTPGDLIVPVDETLSDEEKPAWIVDGQQRSAAIREADIGEFPVAAVGFIAEDETEQRAQFILVNNTKPLPKGLIHELLPDTKGHLPPSYARRQLPAVLMTRLNGTFNGPFYRAIATPTSAGGYIKDNSILKMIEHSLYEGALYQYRDPRDGSGDVEQMLLHLNSYWAIVREMFPEAWELPPKESRLTHGAGIQAMGFVMDHLTEQLPAYNVGTHVVRNALARIKRAAAWTSGSWDFGDGEERKWNNLQNTPSDVRYLTNGLIRVVDQQILF</sequence>
<dbReference type="Pfam" id="PF14072">
    <property type="entry name" value="DndB"/>
    <property type="match status" value="1"/>
</dbReference>
<dbReference type="NCBIfam" id="TIGR03187">
    <property type="entry name" value="DGQHR"/>
    <property type="match status" value="1"/>
</dbReference>
<dbReference type="CDD" id="cd16413">
    <property type="entry name" value="DGQHR_domain"/>
    <property type="match status" value="1"/>
</dbReference>